<evidence type="ECO:0000313" key="2">
    <source>
        <dbReference type="EMBL" id="KAF2904158.1"/>
    </source>
</evidence>
<feature type="signal peptide" evidence="1">
    <location>
        <begin position="1"/>
        <end position="19"/>
    </location>
</feature>
<protein>
    <submittedName>
        <fullName evidence="2">Uncharacterized protein</fullName>
    </submittedName>
</protein>
<reference evidence="2" key="1">
    <citation type="submission" date="2019-08" db="EMBL/GenBank/DDBJ databases">
        <title>The genome of the North American firefly Photinus pyralis.</title>
        <authorList>
            <consortium name="Photinus pyralis genome working group"/>
            <person name="Fallon T.R."/>
            <person name="Sander Lower S.E."/>
            <person name="Weng J.-K."/>
        </authorList>
    </citation>
    <scope>NUCLEOTIDE SEQUENCE</scope>
    <source>
        <strain evidence="2">TRF0915ILg1</strain>
        <tissue evidence="2">Whole body</tissue>
    </source>
</reference>
<feature type="chain" id="PRO_5035420381" evidence="1">
    <location>
        <begin position="20"/>
        <end position="137"/>
    </location>
</feature>
<accession>A0A8K0DJ44</accession>
<gene>
    <name evidence="2" type="ORF">ILUMI_02018</name>
</gene>
<keyword evidence="1" id="KW-0732">Signal</keyword>
<organism evidence="2 3">
    <name type="scientific">Ignelater luminosus</name>
    <name type="common">Cucubano</name>
    <name type="synonym">Pyrophorus luminosus</name>
    <dbReference type="NCBI Taxonomy" id="2038154"/>
    <lineage>
        <taxon>Eukaryota</taxon>
        <taxon>Metazoa</taxon>
        <taxon>Ecdysozoa</taxon>
        <taxon>Arthropoda</taxon>
        <taxon>Hexapoda</taxon>
        <taxon>Insecta</taxon>
        <taxon>Pterygota</taxon>
        <taxon>Neoptera</taxon>
        <taxon>Endopterygota</taxon>
        <taxon>Coleoptera</taxon>
        <taxon>Polyphaga</taxon>
        <taxon>Elateriformia</taxon>
        <taxon>Elateroidea</taxon>
        <taxon>Elateridae</taxon>
        <taxon>Agrypninae</taxon>
        <taxon>Pyrophorini</taxon>
        <taxon>Ignelater</taxon>
    </lineage>
</organism>
<evidence type="ECO:0000313" key="3">
    <source>
        <dbReference type="Proteomes" id="UP000801492"/>
    </source>
</evidence>
<proteinExistence type="predicted"/>
<sequence>MSRLPFLFYLCFVELKSIAGPPNDKKMKDSQLSKFKVLQDSLTDAEIEATILRNAWQKWKYAESNATLLFTRRECITCSGKGKAQDFESYKNLQKEVLLTERAARRIREYFMSWRLRERNGKLLVTEREEWKRRNRN</sequence>
<dbReference type="Proteomes" id="UP000801492">
    <property type="component" value="Unassembled WGS sequence"/>
</dbReference>
<keyword evidence="3" id="KW-1185">Reference proteome</keyword>
<dbReference type="EMBL" id="VTPC01000834">
    <property type="protein sequence ID" value="KAF2904158.1"/>
    <property type="molecule type" value="Genomic_DNA"/>
</dbReference>
<comment type="caution">
    <text evidence="2">The sequence shown here is derived from an EMBL/GenBank/DDBJ whole genome shotgun (WGS) entry which is preliminary data.</text>
</comment>
<evidence type="ECO:0000256" key="1">
    <source>
        <dbReference type="SAM" id="SignalP"/>
    </source>
</evidence>
<dbReference type="AlphaFoldDB" id="A0A8K0DJ44"/>
<name>A0A8K0DJ44_IGNLU</name>